<dbReference type="Pfam" id="PF00571">
    <property type="entry name" value="CBS"/>
    <property type="match status" value="4"/>
</dbReference>
<keyword evidence="2" id="KW-0486">Methionine biosynthesis</keyword>
<dbReference type="Gene3D" id="3.10.580.10">
    <property type="entry name" value="CBS-domain"/>
    <property type="match status" value="2"/>
</dbReference>
<dbReference type="SUPFAM" id="SSF54631">
    <property type="entry name" value="CBS-domain pair"/>
    <property type="match status" value="2"/>
</dbReference>
<dbReference type="SMART" id="SM00116">
    <property type="entry name" value="CBS"/>
    <property type="match status" value="4"/>
</dbReference>
<feature type="domain" description="CBS" evidence="4">
    <location>
        <begin position="203"/>
        <end position="253"/>
    </location>
</feature>
<dbReference type="STRING" id="1041930.Mtc_0676"/>
<protein>
    <submittedName>
        <fullName evidence="5">Transcriptional regulator</fullName>
    </submittedName>
</protein>
<dbReference type="CDD" id="cd02205">
    <property type="entry name" value="CBS_pair_SF"/>
    <property type="match status" value="2"/>
</dbReference>
<evidence type="ECO:0000256" key="1">
    <source>
        <dbReference type="ARBA" id="ARBA00023122"/>
    </source>
</evidence>
<evidence type="ECO:0000313" key="6">
    <source>
        <dbReference type="Proteomes" id="UP000005233"/>
    </source>
</evidence>
<organism evidence="5 6">
    <name type="scientific">Methanocella conradii (strain DSM 24694 / JCM 17849 / CGMCC 1.5162 / HZ254)</name>
    <dbReference type="NCBI Taxonomy" id="1041930"/>
    <lineage>
        <taxon>Archaea</taxon>
        <taxon>Methanobacteriati</taxon>
        <taxon>Methanobacteriota</taxon>
        <taxon>Stenosarchaea group</taxon>
        <taxon>Methanomicrobia</taxon>
        <taxon>Methanocellales</taxon>
        <taxon>Methanocellaceae</taxon>
        <taxon>Methanocella</taxon>
    </lineage>
</organism>
<evidence type="ECO:0000256" key="2">
    <source>
        <dbReference type="ARBA" id="ARBA00023167"/>
    </source>
</evidence>
<dbReference type="CDD" id="cd04584">
    <property type="entry name" value="CBS_pair_AcuB_like"/>
    <property type="match status" value="1"/>
</dbReference>
<gene>
    <name evidence="5" type="ordered locus">Mtc_0676</name>
</gene>
<proteinExistence type="predicted"/>
<dbReference type="GeneID" id="11970569"/>
<dbReference type="EMBL" id="CP003243">
    <property type="protein sequence ID" value="AFC99440.1"/>
    <property type="molecule type" value="Genomic_DNA"/>
</dbReference>
<feature type="domain" description="CBS" evidence="4">
    <location>
        <begin position="129"/>
        <end position="187"/>
    </location>
</feature>
<dbReference type="PANTHER" id="PTHR43080">
    <property type="entry name" value="CBS DOMAIN-CONTAINING PROTEIN CBSX3, MITOCHONDRIAL"/>
    <property type="match status" value="1"/>
</dbReference>
<name>H8I8G4_METCZ</name>
<dbReference type="PROSITE" id="PS51371">
    <property type="entry name" value="CBS"/>
    <property type="match status" value="3"/>
</dbReference>
<keyword evidence="6" id="KW-1185">Reference proteome</keyword>
<evidence type="ECO:0000313" key="5">
    <source>
        <dbReference type="EMBL" id="AFC99440.1"/>
    </source>
</evidence>
<dbReference type="eggNOG" id="arCOG00600">
    <property type="taxonomic scope" value="Archaea"/>
</dbReference>
<keyword evidence="1 3" id="KW-0129">CBS domain</keyword>
<dbReference type="HOGENOM" id="CLU_076812_2_0_2"/>
<dbReference type="PANTHER" id="PTHR43080:SF2">
    <property type="entry name" value="CBS DOMAIN-CONTAINING PROTEIN"/>
    <property type="match status" value="1"/>
</dbReference>
<keyword evidence="2" id="KW-0028">Amino-acid biosynthesis</keyword>
<dbReference type="GO" id="GO:0009086">
    <property type="term" value="P:methionine biosynthetic process"/>
    <property type="evidence" value="ECO:0007669"/>
    <property type="project" value="UniProtKB-KW"/>
</dbReference>
<dbReference type="AlphaFoldDB" id="H8I8G4"/>
<dbReference type="RefSeq" id="WP_014405279.1">
    <property type="nucleotide sequence ID" value="NC_017034.1"/>
</dbReference>
<dbReference type="InterPro" id="IPR046342">
    <property type="entry name" value="CBS_dom_sf"/>
</dbReference>
<dbReference type="Proteomes" id="UP000005233">
    <property type="component" value="Chromosome"/>
</dbReference>
<feature type="domain" description="CBS" evidence="4">
    <location>
        <begin position="6"/>
        <end position="66"/>
    </location>
</feature>
<reference evidence="5 6" key="1">
    <citation type="journal article" date="2012" name="J. Bacteriol.">
        <title>Complete genome sequence of a thermophilic methanogen, Methanocella conradii HZ254, isolated from Chinese rice field soil.</title>
        <authorList>
            <person name="Lu Z."/>
            <person name="Lu Y."/>
        </authorList>
    </citation>
    <scope>NUCLEOTIDE SEQUENCE [LARGE SCALE GENOMIC DNA]</scope>
    <source>
        <strain evidence="6">DSM 24694 / JCM 17849 / CGMCC 1.5162 / HZ254</strain>
    </source>
</reference>
<dbReference type="OrthoDB" id="8919at2157"/>
<dbReference type="InterPro" id="IPR051257">
    <property type="entry name" value="Diverse_CBS-Domain"/>
</dbReference>
<evidence type="ECO:0000259" key="4">
    <source>
        <dbReference type="PROSITE" id="PS51371"/>
    </source>
</evidence>
<accession>H8I8G4</accession>
<dbReference type="InterPro" id="IPR000644">
    <property type="entry name" value="CBS_dom"/>
</dbReference>
<sequence length="253" mass="27382">MKVKDIMSKARVVDKSARISDALDLMEKYHCRRLVVKNRDGVQGIVTLRSICGALGSRRKYNHPPSLFHVADALSDDYAIVGPEEDAGKALEALKGVGCVIVVDNNVAGQVTAKEVLAHFVPEGAVGVIMKSPIVAPPDARVSHIRKLMMEKGVSRVPIMDGDALVGMVSETDVANAMRSIKKHSPQSRQDNNVELLIAMDIMRTNVITATPETSLKDAAKLMVDKDIGALPVLDGQGRLVGIITRRDIVRAF</sequence>
<evidence type="ECO:0000256" key="3">
    <source>
        <dbReference type="PROSITE-ProRule" id="PRU00703"/>
    </source>
</evidence>
<dbReference type="KEGG" id="mez:Mtc_0676"/>